<dbReference type="GO" id="GO:0003676">
    <property type="term" value="F:nucleic acid binding"/>
    <property type="evidence" value="ECO:0007669"/>
    <property type="project" value="InterPro"/>
</dbReference>
<keyword evidence="2" id="KW-0378">Hydrolase</keyword>
<dbReference type="GO" id="GO:0016787">
    <property type="term" value="F:hydrolase activity"/>
    <property type="evidence" value="ECO:0007669"/>
    <property type="project" value="UniProtKB-KW"/>
</dbReference>
<dbReference type="Gene3D" id="3.40.50.300">
    <property type="entry name" value="P-loop containing nucleotide triphosphate hydrolases"/>
    <property type="match status" value="2"/>
</dbReference>
<dbReference type="SMART" id="SM00490">
    <property type="entry name" value="HELICc"/>
    <property type="match status" value="1"/>
</dbReference>
<dbReference type="Pfam" id="PF00270">
    <property type="entry name" value="DEAD"/>
    <property type="match status" value="1"/>
</dbReference>
<keyword evidence="1" id="KW-0547">Nucleotide-binding</keyword>
<evidence type="ECO:0000313" key="7">
    <source>
        <dbReference type="EMBL" id="QKS54026.1"/>
    </source>
</evidence>
<dbReference type="RefSeq" id="WP_149199675.1">
    <property type="nucleotide sequence ID" value="NZ_BSOV01000002.1"/>
</dbReference>
<dbReference type="Pfam" id="PF00271">
    <property type="entry name" value="Helicase_C"/>
    <property type="match status" value="1"/>
</dbReference>
<dbReference type="InterPro" id="IPR014001">
    <property type="entry name" value="Helicase_ATP-bd"/>
</dbReference>
<name>A0A6N1AQW5_9PROT</name>
<keyword evidence="7" id="KW-0614">Plasmid</keyword>
<evidence type="ECO:0000313" key="8">
    <source>
        <dbReference type="Proteomes" id="UP000509702"/>
    </source>
</evidence>
<dbReference type="GO" id="GO:0004386">
    <property type="term" value="F:helicase activity"/>
    <property type="evidence" value="ECO:0007669"/>
    <property type="project" value="UniProtKB-KW"/>
</dbReference>
<geneLocation type="plasmid" evidence="7 8">
    <name>unnamed6</name>
</geneLocation>
<dbReference type="InterPro" id="IPR050699">
    <property type="entry name" value="RNA-DNA_Helicase"/>
</dbReference>
<dbReference type="KEGG" id="aoz:HUE56_26425"/>
<dbReference type="SUPFAM" id="SSF52540">
    <property type="entry name" value="P-loop containing nucleoside triphosphate hydrolases"/>
    <property type="match status" value="1"/>
</dbReference>
<keyword evidence="4" id="KW-0067">ATP-binding</keyword>
<dbReference type="OrthoDB" id="9815222at2"/>
<evidence type="ECO:0000256" key="1">
    <source>
        <dbReference type="ARBA" id="ARBA00022741"/>
    </source>
</evidence>
<organism evidence="7 8">
    <name type="scientific">Azospirillum oryzae</name>
    <dbReference type="NCBI Taxonomy" id="286727"/>
    <lineage>
        <taxon>Bacteria</taxon>
        <taxon>Pseudomonadati</taxon>
        <taxon>Pseudomonadota</taxon>
        <taxon>Alphaproteobacteria</taxon>
        <taxon>Rhodospirillales</taxon>
        <taxon>Azospirillaceae</taxon>
        <taxon>Azospirillum</taxon>
    </lineage>
</organism>
<dbReference type="EMBL" id="CP054621">
    <property type="protein sequence ID" value="QKS54026.1"/>
    <property type="molecule type" value="Genomic_DNA"/>
</dbReference>
<reference evidence="7 8" key="1">
    <citation type="submission" date="2020-06" db="EMBL/GenBank/DDBJ databases">
        <title>Complete genome of Azosprillum oryzae KACC14407.</title>
        <authorList>
            <person name="Kim M."/>
            <person name="Park Y.-J."/>
            <person name="Shin J.-H."/>
        </authorList>
    </citation>
    <scope>NUCLEOTIDE SEQUENCE [LARGE SCALE GENOMIC DNA]</scope>
    <source>
        <strain evidence="7 8">KACC 14407</strain>
        <plasmid evidence="7 8">unnamed6</plasmid>
    </source>
</reference>
<dbReference type="PROSITE" id="PS51194">
    <property type="entry name" value="HELICASE_CTER"/>
    <property type="match status" value="1"/>
</dbReference>
<proteinExistence type="predicted"/>
<dbReference type="AlphaFoldDB" id="A0A6N1AQW5"/>
<feature type="domain" description="Helicase C-terminal" evidence="6">
    <location>
        <begin position="367"/>
        <end position="560"/>
    </location>
</feature>
<protein>
    <submittedName>
        <fullName evidence="7">DEAD/DEAH box helicase</fullName>
    </submittedName>
</protein>
<dbReference type="InterPro" id="IPR001650">
    <property type="entry name" value="Helicase_C-like"/>
</dbReference>
<evidence type="ECO:0000259" key="5">
    <source>
        <dbReference type="PROSITE" id="PS51192"/>
    </source>
</evidence>
<dbReference type="InterPro" id="IPR027417">
    <property type="entry name" value="P-loop_NTPase"/>
</dbReference>
<accession>A0A6N1AQW5</accession>
<dbReference type="PROSITE" id="PS51192">
    <property type="entry name" value="HELICASE_ATP_BIND_1"/>
    <property type="match status" value="1"/>
</dbReference>
<evidence type="ECO:0000256" key="3">
    <source>
        <dbReference type="ARBA" id="ARBA00022806"/>
    </source>
</evidence>
<feature type="domain" description="Helicase ATP-binding" evidence="5">
    <location>
        <begin position="152"/>
        <end position="300"/>
    </location>
</feature>
<evidence type="ECO:0000256" key="4">
    <source>
        <dbReference type="ARBA" id="ARBA00022840"/>
    </source>
</evidence>
<dbReference type="PANTHER" id="PTHR12131:SF1">
    <property type="entry name" value="ATP-DEPENDENT RNA HELICASE SUPV3L1, MITOCHONDRIAL-RELATED"/>
    <property type="match status" value="1"/>
</dbReference>
<dbReference type="InterPro" id="IPR011545">
    <property type="entry name" value="DEAD/DEAH_box_helicase_dom"/>
</dbReference>
<dbReference type="GO" id="GO:0005524">
    <property type="term" value="F:ATP binding"/>
    <property type="evidence" value="ECO:0007669"/>
    <property type="project" value="UniProtKB-KW"/>
</dbReference>
<dbReference type="Proteomes" id="UP000509702">
    <property type="component" value="Plasmid unnamed6"/>
</dbReference>
<dbReference type="PANTHER" id="PTHR12131">
    <property type="entry name" value="ATP-DEPENDENT RNA AND DNA HELICASE"/>
    <property type="match status" value="1"/>
</dbReference>
<gene>
    <name evidence="7" type="ORF">HUE56_26425</name>
</gene>
<keyword evidence="3 7" id="KW-0347">Helicase</keyword>
<evidence type="ECO:0000256" key="2">
    <source>
        <dbReference type="ARBA" id="ARBA00022801"/>
    </source>
</evidence>
<sequence>MLNELADRVWRNPKFQSELSVLVANRVRRSAIGTPPLSEATDEGMVVRLLQSATILAQSAKRVHREGAYRIATAAFTLHGGEFGGLHDLLYVVLSRLGNFPAMKLSHGVVEPPGTLPFPVMLEAVHRLDGNTVCIRDGLPGIALTDFQREVWDALDHGVSLGASAPTSAGKSYLLQAFIRRIWAAPRRPRVAYVVPTRALINQVSAELAESFHGDGFDDVTIITVPLSAGQEIPIDAPFVMTQERLQLILTVHPEIAFDFVIVDEAQSVGDGSRGVILTAVLEEMLRRNPRMQLFFACPNVSNPDVFGRLFALKNYRHHHSRDVTVAQNLIHLDRSDSNPLRVDVSLNRMGRKLPLGRLRLMEEVTTIRQATVRLSHMLGQGGQSLVYASGPSECQNLAAGLARLERAKAELEGAPEASEQRVQLSTFVKEGVHPQFALGDAVLAGVGFHYGAMPPPVRRAVEDAFRDGDLKFLVSTSTLLHGLNLPARSLFLNRPRRSSTTPLGAVDFWNLAGRAGRLGKEFEGDVYLIDYDQWENRPLEGEREAKIRPTLDEHIRDRELVAYISDPERKPDIKGNDPFENTFTKLFSDHRAGRLGVALDRLGVPPGAEVRTRLAEALAGAEALVTLDEGVIRANPTVSVYRQQRLYEHLVKIIDREGPERLMPIHPFNRGAYYRLADIFKICHDQIFQWRSKDRRHLRAAVFSLPWMRGDPLSRIIDANFKFEVKRTPLYTMDQAILVTLKTIETEVRFTYVRLAGCYATLLRRALLDRGYLQVAEHIVPIPLFLEMGACSDTMISFIGLGLSRISSRELTRVARRFDLGPSEAKAWIRGRDLSELGISPIIRREVNRVLGNG</sequence>
<dbReference type="SMART" id="SM00487">
    <property type="entry name" value="DEXDc"/>
    <property type="match status" value="1"/>
</dbReference>
<evidence type="ECO:0000259" key="6">
    <source>
        <dbReference type="PROSITE" id="PS51194"/>
    </source>
</evidence>
<keyword evidence="8" id="KW-1185">Reference proteome</keyword>